<evidence type="ECO:0000256" key="1">
    <source>
        <dbReference type="SAM" id="MobiDB-lite"/>
    </source>
</evidence>
<feature type="compositionally biased region" description="Acidic residues" evidence="1">
    <location>
        <begin position="94"/>
        <end position="103"/>
    </location>
</feature>
<accession>A0A8H7HUW8</accession>
<dbReference type="NCBIfam" id="TIGR02231">
    <property type="entry name" value="mucoidy inhibitor MuiA family protein"/>
    <property type="match status" value="1"/>
</dbReference>
<dbReference type="Proteomes" id="UP000602905">
    <property type="component" value="Unassembled WGS sequence"/>
</dbReference>
<evidence type="ECO:0000313" key="5">
    <source>
        <dbReference type="Proteomes" id="UP000602905"/>
    </source>
</evidence>
<evidence type="ECO:0000313" key="4">
    <source>
        <dbReference type="EMBL" id="KAF8708289.1"/>
    </source>
</evidence>
<gene>
    <name evidence="4" type="ORF">RHS03_04062</name>
</gene>
<dbReference type="InterPro" id="IPR025554">
    <property type="entry name" value="DUF4140"/>
</dbReference>
<dbReference type="OrthoDB" id="10068793at2759"/>
<feature type="domain" description="DUF4140" evidence="3">
    <location>
        <begin position="24"/>
        <end position="128"/>
    </location>
</feature>
<evidence type="ECO:0000259" key="3">
    <source>
        <dbReference type="Pfam" id="PF13600"/>
    </source>
</evidence>
<dbReference type="PANTHER" id="PTHR31005">
    <property type="entry name" value="DUF4139 DOMAIN-CONTAINING PROTEIN"/>
    <property type="match status" value="1"/>
</dbReference>
<dbReference type="InterPro" id="IPR011935">
    <property type="entry name" value="CHP02231"/>
</dbReference>
<feature type="non-terminal residue" evidence="4">
    <location>
        <position position="1"/>
    </location>
</feature>
<comment type="caution">
    <text evidence="4">The sequence shown here is derived from an EMBL/GenBank/DDBJ whole genome shotgun (WGS) entry which is preliminary data.</text>
</comment>
<reference evidence="4" key="1">
    <citation type="submission" date="2020-09" db="EMBL/GenBank/DDBJ databases">
        <title>Comparative genome analyses of four rice-infecting Rhizoctonia solani isolates reveal extensive enrichment of homogalacturonan modification genes.</title>
        <authorList>
            <person name="Lee D.-Y."/>
            <person name="Jeon J."/>
            <person name="Kim K.-T."/>
            <person name="Cheong K."/>
            <person name="Song H."/>
            <person name="Choi G."/>
            <person name="Ko J."/>
            <person name="Opiyo S.O."/>
            <person name="Zuo S."/>
            <person name="Madhav S."/>
            <person name="Lee Y.-H."/>
            <person name="Wang G.-L."/>
        </authorList>
    </citation>
    <scope>NUCLEOTIDE SEQUENCE</scope>
    <source>
        <strain evidence="4">AG1-IA WGL</strain>
    </source>
</reference>
<dbReference type="PANTHER" id="PTHR31005:SF8">
    <property type="entry name" value="DUF4139 DOMAIN-CONTAINING PROTEIN"/>
    <property type="match status" value="1"/>
</dbReference>
<proteinExistence type="predicted"/>
<dbReference type="Pfam" id="PF13598">
    <property type="entry name" value="DUF4139"/>
    <property type="match status" value="1"/>
</dbReference>
<evidence type="ECO:0000259" key="2">
    <source>
        <dbReference type="Pfam" id="PF13598"/>
    </source>
</evidence>
<dbReference type="AlphaFoldDB" id="A0A8H7HUW8"/>
<feature type="domain" description="DUF4139" evidence="2">
    <location>
        <begin position="211"/>
        <end position="591"/>
    </location>
</feature>
<dbReference type="InterPro" id="IPR037291">
    <property type="entry name" value="DUF4139"/>
</dbReference>
<dbReference type="EMBL" id="JACYCD010000049">
    <property type="protein sequence ID" value="KAF8708289.1"/>
    <property type="molecule type" value="Genomic_DNA"/>
</dbReference>
<dbReference type="Pfam" id="PF13600">
    <property type="entry name" value="DUF4140"/>
    <property type="match status" value="1"/>
</dbReference>
<protein>
    <recommendedName>
        <fullName evidence="6">Protein F37C4,5 [Caenorhabditis elegans]</fullName>
    </recommendedName>
</protein>
<name>A0A8H7HUW8_9AGAM</name>
<organism evidence="4 5">
    <name type="scientific">Rhizoctonia solani</name>
    <dbReference type="NCBI Taxonomy" id="456999"/>
    <lineage>
        <taxon>Eukaryota</taxon>
        <taxon>Fungi</taxon>
        <taxon>Dikarya</taxon>
        <taxon>Basidiomycota</taxon>
        <taxon>Agaricomycotina</taxon>
        <taxon>Agaricomycetes</taxon>
        <taxon>Cantharellales</taxon>
        <taxon>Ceratobasidiaceae</taxon>
        <taxon>Rhizoctonia</taxon>
    </lineage>
</organism>
<sequence length="598" mass="67252">MVDSPVSHRIKINASEQDHLIDSVTVFQTDQAEIKRHVQLHLKKGQNEIVIEHLPSLLVEDSLRVQGTGTAIIFDVVYHSPNKQSRLYPKHDESSDEGNEEESECYDTIQALEKQRSTVESQASFLQAYGSSLSSQNYSMKDLDDFLDMYGSRQDALNKRIRELDLDIKRAKKTLCTVQKKQTEHKPQAYRRTKVTVTVISEEEGRAELILTYVVWNASWTPIYEVRASMSSSPNSPSTVMLHYRASLTQTTGEDWSEATLTLSTAAPYRGVNMPILSTWRIGVPPMAERREQYRSRSRFRSLSRSPIRITRVLESSDRSASRGRPCSPILPVIKDKPTPMTIRQASEVDTGVLSATFKIPGISNIPSDEGNHKVLICSLELQINPEWICIPRKDETVFLRCKIVNSSEYAFLPGEASVFIGDSFVSKSQIQHVPPNDSFQLSLGTDPTLRVTYAPVQTHKHTTSESGFNFPGRQKQAKQIITKYTQQINIRNTRSTVVPALHIIDHVPVSNLETLKVKVVSHQGLRENHRPTESGGAQSRGEVWVRPQRGVRAQWAPPDVAGEGAIQWLCAIGAGEEVELKLGWEVSAPEWTGWQSF</sequence>
<evidence type="ECO:0008006" key="6">
    <source>
        <dbReference type="Google" id="ProtNLM"/>
    </source>
</evidence>
<feature type="region of interest" description="Disordered" evidence="1">
    <location>
        <begin position="84"/>
        <end position="103"/>
    </location>
</feature>